<dbReference type="NCBIfam" id="TIGR01076">
    <property type="entry name" value="sortase_fam"/>
    <property type="match status" value="1"/>
</dbReference>
<evidence type="ECO:0000256" key="4">
    <source>
        <dbReference type="PIRSR" id="PIRSR605754-1"/>
    </source>
</evidence>
<keyword evidence="3" id="KW-0788">Thiol protease</keyword>
<keyword evidence="2" id="KW-0378">Hydrolase</keyword>
<dbReference type="GO" id="GO:0008234">
    <property type="term" value="F:cysteine-type peptidase activity"/>
    <property type="evidence" value="ECO:0007669"/>
    <property type="project" value="UniProtKB-KW"/>
</dbReference>
<evidence type="ECO:0000256" key="5">
    <source>
        <dbReference type="SAM" id="Phobius"/>
    </source>
</evidence>
<dbReference type="CDD" id="cd06165">
    <property type="entry name" value="Sortase_A"/>
    <property type="match status" value="1"/>
</dbReference>
<dbReference type="InterPro" id="IPR005754">
    <property type="entry name" value="Sortase"/>
</dbReference>
<keyword evidence="7" id="KW-1185">Reference proteome</keyword>
<dbReference type="InterPro" id="IPR023365">
    <property type="entry name" value="Sortase_dom-sf"/>
</dbReference>
<keyword evidence="5" id="KW-0472">Membrane</keyword>
<dbReference type="InterPro" id="IPR042007">
    <property type="entry name" value="Sortase_A"/>
</dbReference>
<proteinExistence type="predicted"/>
<keyword evidence="1" id="KW-0645">Protease</keyword>
<dbReference type="KEGG" id="wei:EQG49_00190"/>
<dbReference type="OrthoDB" id="2142513at2"/>
<dbReference type="RefSeq" id="WP_133362053.1">
    <property type="nucleotide sequence ID" value="NZ_CP037940.1"/>
</dbReference>
<keyword evidence="5" id="KW-1133">Transmembrane helix</keyword>
<name>A0A4P6YQW2_9LACO</name>
<organism evidence="6 7">
    <name type="scientific">Periweissella cryptocerci</name>
    <dbReference type="NCBI Taxonomy" id="2506420"/>
    <lineage>
        <taxon>Bacteria</taxon>
        <taxon>Bacillati</taxon>
        <taxon>Bacillota</taxon>
        <taxon>Bacilli</taxon>
        <taxon>Lactobacillales</taxon>
        <taxon>Lactobacillaceae</taxon>
        <taxon>Periweissella</taxon>
    </lineage>
</organism>
<dbReference type="EMBL" id="CP037940">
    <property type="protein sequence ID" value="QBO34973.1"/>
    <property type="molecule type" value="Genomic_DNA"/>
</dbReference>
<keyword evidence="5" id="KW-0812">Transmembrane</keyword>
<gene>
    <name evidence="6" type="ORF">EQG49_00190</name>
</gene>
<evidence type="ECO:0000313" key="7">
    <source>
        <dbReference type="Proteomes" id="UP000292886"/>
    </source>
</evidence>
<evidence type="ECO:0000256" key="2">
    <source>
        <dbReference type="ARBA" id="ARBA00022801"/>
    </source>
</evidence>
<accession>A0A4P6YQW2</accession>
<dbReference type="GO" id="GO:0006508">
    <property type="term" value="P:proteolysis"/>
    <property type="evidence" value="ECO:0007669"/>
    <property type="project" value="UniProtKB-KW"/>
</dbReference>
<reference evidence="7" key="1">
    <citation type="submission" date="2019-03" db="EMBL/GenBank/DDBJ databases">
        <title>Weissella sp. 26KH-42 Genome sequencing.</title>
        <authorList>
            <person name="Heo J."/>
            <person name="Kim S.-J."/>
            <person name="Kim J.-S."/>
            <person name="Hong S.-B."/>
            <person name="Kwon S.-W."/>
        </authorList>
    </citation>
    <scope>NUCLEOTIDE SEQUENCE [LARGE SCALE GENOMIC DNA]</scope>
    <source>
        <strain evidence="7">26KH-42</strain>
    </source>
</reference>
<dbReference type="Pfam" id="PF04203">
    <property type="entry name" value="Sortase"/>
    <property type="match status" value="1"/>
</dbReference>
<evidence type="ECO:0000256" key="1">
    <source>
        <dbReference type="ARBA" id="ARBA00022670"/>
    </source>
</evidence>
<feature type="active site" description="Acyl-thioester intermediate" evidence="4">
    <location>
        <position position="219"/>
    </location>
</feature>
<dbReference type="Proteomes" id="UP000292886">
    <property type="component" value="Chromosome"/>
</dbReference>
<dbReference type="Gene3D" id="2.40.260.10">
    <property type="entry name" value="Sortase"/>
    <property type="match status" value="1"/>
</dbReference>
<protein>
    <submittedName>
        <fullName evidence="6">Class A sortase</fullName>
    </submittedName>
</protein>
<sequence length="265" mass="29676">MTIKTTRTKKRKHHKAQMGICITLITMSITTLVLAVNPVWWQGRLGQHNADRIAASSKIKHQQVKADYGLGDDIPSWSAMNKLQKVVRMETLRGYVSVPELGIELPIYEGTSNVALASGAGTPKGVNDGFLKEADVMGKSNYALSAHNMADYRTYFSPLQRNISGTSLAGFKIYVTDGRKVYQYKQTLKHIIDNTDAASEWLRNTSKTDNSPIITLTTCFEQPPYYYHATKRIIIRGDYVGEQALTGKLAKQLFEMMPPKQIESK</sequence>
<evidence type="ECO:0000313" key="6">
    <source>
        <dbReference type="EMBL" id="QBO34973.1"/>
    </source>
</evidence>
<evidence type="ECO:0000256" key="3">
    <source>
        <dbReference type="ARBA" id="ARBA00022807"/>
    </source>
</evidence>
<dbReference type="AlphaFoldDB" id="A0A4P6YQW2"/>
<feature type="transmembrane region" description="Helical" evidence="5">
    <location>
        <begin position="20"/>
        <end position="41"/>
    </location>
</feature>
<dbReference type="SUPFAM" id="SSF63817">
    <property type="entry name" value="Sortase"/>
    <property type="match status" value="1"/>
</dbReference>
<feature type="active site" description="Proton donor/acceptor" evidence="4">
    <location>
        <position position="147"/>
    </location>
</feature>